<reference evidence="2" key="1">
    <citation type="submission" date="2013-05" db="EMBL/GenBank/DDBJ databases">
        <title>The Genome sequence of Mucor circinelloides f. circinelloides 1006PhL.</title>
        <authorList>
            <consortium name="The Broad Institute Genomics Platform"/>
            <person name="Cuomo C."/>
            <person name="Earl A."/>
            <person name="Findley K."/>
            <person name="Lee S.C."/>
            <person name="Walker B."/>
            <person name="Young S."/>
            <person name="Zeng Q."/>
            <person name="Gargeya S."/>
            <person name="Fitzgerald M."/>
            <person name="Haas B."/>
            <person name="Abouelleil A."/>
            <person name="Allen A.W."/>
            <person name="Alvarado L."/>
            <person name="Arachchi H.M."/>
            <person name="Berlin A.M."/>
            <person name="Chapman S.B."/>
            <person name="Gainer-Dewar J."/>
            <person name="Goldberg J."/>
            <person name="Griggs A."/>
            <person name="Gujja S."/>
            <person name="Hansen M."/>
            <person name="Howarth C."/>
            <person name="Imamovic A."/>
            <person name="Ireland A."/>
            <person name="Larimer J."/>
            <person name="McCowan C."/>
            <person name="Murphy C."/>
            <person name="Pearson M."/>
            <person name="Poon T.W."/>
            <person name="Priest M."/>
            <person name="Roberts A."/>
            <person name="Saif S."/>
            <person name="Shea T."/>
            <person name="Sisk P."/>
            <person name="Sykes S."/>
            <person name="Wortman J."/>
            <person name="Nusbaum C."/>
            <person name="Birren B."/>
        </authorList>
    </citation>
    <scope>NUCLEOTIDE SEQUENCE [LARGE SCALE GENOMIC DNA]</scope>
    <source>
        <strain evidence="2">1006PhL</strain>
    </source>
</reference>
<accession>S2K0Y4</accession>
<dbReference type="EMBL" id="KE123944">
    <property type="protein sequence ID" value="EPB88828.1"/>
    <property type="molecule type" value="Genomic_DNA"/>
</dbReference>
<evidence type="ECO:0000313" key="1">
    <source>
        <dbReference type="EMBL" id="EPB88828.1"/>
    </source>
</evidence>
<organism evidence="1 2">
    <name type="scientific">Mucor circinelloides f. circinelloides (strain 1006PhL)</name>
    <name type="common">Mucormycosis agent</name>
    <name type="synonym">Calyptromyces circinelloides</name>
    <dbReference type="NCBI Taxonomy" id="1220926"/>
    <lineage>
        <taxon>Eukaryota</taxon>
        <taxon>Fungi</taxon>
        <taxon>Fungi incertae sedis</taxon>
        <taxon>Mucoromycota</taxon>
        <taxon>Mucoromycotina</taxon>
        <taxon>Mucoromycetes</taxon>
        <taxon>Mucorales</taxon>
        <taxon>Mucorineae</taxon>
        <taxon>Mucoraceae</taxon>
        <taxon>Mucor</taxon>
    </lineage>
</organism>
<dbReference type="VEuPathDB" id="FungiDB:HMPREF1544_04337"/>
<dbReference type="InParanoid" id="S2K0Y4"/>
<proteinExistence type="predicted"/>
<dbReference type="Proteomes" id="UP000014254">
    <property type="component" value="Unassembled WGS sequence"/>
</dbReference>
<keyword evidence="2" id="KW-1185">Reference proteome</keyword>
<protein>
    <submittedName>
        <fullName evidence="1">Uncharacterized protein</fullName>
    </submittedName>
</protein>
<gene>
    <name evidence="1" type="ORF">HMPREF1544_04337</name>
</gene>
<evidence type="ECO:0000313" key="2">
    <source>
        <dbReference type="Proteomes" id="UP000014254"/>
    </source>
</evidence>
<name>S2K0Y4_MUCC1</name>
<sequence>MLLRMRQCADLPDLIAKKKTQIQQLVRLMYNNLIKNMIDVICKDVFCLEYCV</sequence>
<dbReference type="AlphaFoldDB" id="S2K0Y4"/>